<organism evidence="1 2">
    <name type="scientific">Thelephora ganbajun</name>
    <name type="common">Ganba fungus</name>
    <dbReference type="NCBI Taxonomy" id="370292"/>
    <lineage>
        <taxon>Eukaryota</taxon>
        <taxon>Fungi</taxon>
        <taxon>Dikarya</taxon>
        <taxon>Basidiomycota</taxon>
        <taxon>Agaricomycotina</taxon>
        <taxon>Agaricomycetes</taxon>
        <taxon>Thelephorales</taxon>
        <taxon>Thelephoraceae</taxon>
        <taxon>Thelephora</taxon>
    </lineage>
</organism>
<reference evidence="1" key="1">
    <citation type="submission" date="2019-10" db="EMBL/GenBank/DDBJ databases">
        <authorList>
            <consortium name="DOE Joint Genome Institute"/>
            <person name="Kuo A."/>
            <person name="Miyauchi S."/>
            <person name="Kiss E."/>
            <person name="Drula E."/>
            <person name="Kohler A."/>
            <person name="Sanchez-Garcia M."/>
            <person name="Andreopoulos B."/>
            <person name="Barry K.W."/>
            <person name="Bonito G."/>
            <person name="Buee M."/>
            <person name="Carver A."/>
            <person name="Chen C."/>
            <person name="Cichocki N."/>
            <person name="Clum A."/>
            <person name="Culley D."/>
            <person name="Crous P.W."/>
            <person name="Fauchery L."/>
            <person name="Girlanda M."/>
            <person name="Hayes R."/>
            <person name="Keri Z."/>
            <person name="Labutti K."/>
            <person name="Lipzen A."/>
            <person name="Lombard V."/>
            <person name="Magnuson J."/>
            <person name="Maillard F."/>
            <person name="Morin E."/>
            <person name="Murat C."/>
            <person name="Nolan M."/>
            <person name="Ohm R."/>
            <person name="Pangilinan J."/>
            <person name="Pereira M."/>
            <person name="Perotto S."/>
            <person name="Peter M."/>
            <person name="Riley R."/>
            <person name="Sitrit Y."/>
            <person name="Stielow B."/>
            <person name="Szollosi G."/>
            <person name="Zifcakova L."/>
            <person name="Stursova M."/>
            <person name="Spatafora J.W."/>
            <person name="Tedersoo L."/>
            <person name="Vaario L.-M."/>
            <person name="Yamada A."/>
            <person name="Yan M."/>
            <person name="Wang P."/>
            <person name="Xu J."/>
            <person name="Bruns T."/>
            <person name="Baldrian P."/>
            <person name="Vilgalys R."/>
            <person name="Henrissat B."/>
            <person name="Grigoriev I.V."/>
            <person name="Hibbett D."/>
            <person name="Nagy L.G."/>
            <person name="Martin F.M."/>
        </authorList>
    </citation>
    <scope>NUCLEOTIDE SEQUENCE</scope>
    <source>
        <strain evidence="1">P2</strain>
    </source>
</reference>
<gene>
    <name evidence="1" type="ORF">BDM02DRAFT_3112199</name>
</gene>
<accession>A0ACB6ZLD4</accession>
<protein>
    <submittedName>
        <fullName evidence="1">Uncharacterized protein</fullName>
    </submittedName>
</protein>
<dbReference type="EMBL" id="MU117985">
    <property type="protein sequence ID" value="KAF9650432.1"/>
    <property type="molecule type" value="Genomic_DNA"/>
</dbReference>
<reference evidence="1" key="2">
    <citation type="journal article" date="2020" name="Nat. Commun.">
        <title>Large-scale genome sequencing of mycorrhizal fungi provides insights into the early evolution of symbiotic traits.</title>
        <authorList>
            <person name="Miyauchi S."/>
            <person name="Kiss E."/>
            <person name="Kuo A."/>
            <person name="Drula E."/>
            <person name="Kohler A."/>
            <person name="Sanchez-Garcia M."/>
            <person name="Morin E."/>
            <person name="Andreopoulos B."/>
            <person name="Barry K.W."/>
            <person name="Bonito G."/>
            <person name="Buee M."/>
            <person name="Carver A."/>
            <person name="Chen C."/>
            <person name="Cichocki N."/>
            <person name="Clum A."/>
            <person name="Culley D."/>
            <person name="Crous P.W."/>
            <person name="Fauchery L."/>
            <person name="Girlanda M."/>
            <person name="Hayes R.D."/>
            <person name="Keri Z."/>
            <person name="LaButti K."/>
            <person name="Lipzen A."/>
            <person name="Lombard V."/>
            <person name="Magnuson J."/>
            <person name="Maillard F."/>
            <person name="Murat C."/>
            <person name="Nolan M."/>
            <person name="Ohm R.A."/>
            <person name="Pangilinan J."/>
            <person name="Pereira M.F."/>
            <person name="Perotto S."/>
            <person name="Peter M."/>
            <person name="Pfister S."/>
            <person name="Riley R."/>
            <person name="Sitrit Y."/>
            <person name="Stielow J.B."/>
            <person name="Szollosi G."/>
            <person name="Zifcakova L."/>
            <person name="Stursova M."/>
            <person name="Spatafora J.W."/>
            <person name="Tedersoo L."/>
            <person name="Vaario L.M."/>
            <person name="Yamada A."/>
            <person name="Yan M."/>
            <person name="Wang P."/>
            <person name="Xu J."/>
            <person name="Bruns T."/>
            <person name="Baldrian P."/>
            <person name="Vilgalys R."/>
            <person name="Dunand C."/>
            <person name="Henrissat B."/>
            <person name="Grigoriev I.V."/>
            <person name="Hibbett D."/>
            <person name="Nagy L.G."/>
            <person name="Martin F.M."/>
        </authorList>
    </citation>
    <scope>NUCLEOTIDE SEQUENCE</scope>
    <source>
        <strain evidence="1">P2</strain>
    </source>
</reference>
<evidence type="ECO:0000313" key="2">
    <source>
        <dbReference type="Proteomes" id="UP000886501"/>
    </source>
</evidence>
<proteinExistence type="predicted"/>
<keyword evidence="2" id="KW-1185">Reference proteome</keyword>
<evidence type="ECO:0000313" key="1">
    <source>
        <dbReference type="EMBL" id="KAF9650432.1"/>
    </source>
</evidence>
<dbReference type="Proteomes" id="UP000886501">
    <property type="component" value="Unassembled WGS sequence"/>
</dbReference>
<comment type="caution">
    <text evidence="1">The sequence shown here is derived from an EMBL/GenBank/DDBJ whole genome shotgun (WGS) entry which is preliminary data.</text>
</comment>
<sequence length="372" mass="41589">MSNLSTSQTLSDDLADYDVISEGGSRSLESSIADLNAYDPSEELEFPSDPHTRNPSNGGSYTVPSTTQNTVRCKDRDPSSNPLNFRASPRRSNWEPEPLQSAKDRFETARLTADQIQDYVRQSLEESHSLPQIYGHGQVLVEKMGTVRVYVDGLFDGLNVAQSLQLRQAKLSFPQTHLIVGVFPDAERGQHNLLPLRPHTERCEIVRHCRWVDEVVPDAPWALDEEYLKRFKIDYVAVEEGSTVDPTWDKARLKGYDILKGAGKIIPTRRTLGLTPIIPVSPPVAQQPVPTLVTPVQTPKVPTVNIPKRELIHERVGSGEGKFEGEASRRKTLESPSRDGQRQLSPSRGIPTEPWIRPPSPPIREPLIAFED</sequence>
<name>A0ACB6ZLD4_THEGA</name>